<gene>
    <name evidence="4" type="ORF">U5817_12740</name>
</gene>
<dbReference type="InterPro" id="IPR000182">
    <property type="entry name" value="GNAT_dom"/>
</dbReference>
<feature type="domain" description="N-acetyltransferase" evidence="3">
    <location>
        <begin position="6"/>
        <end position="161"/>
    </location>
</feature>
<evidence type="ECO:0000313" key="5">
    <source>
        <dbReference type="Proteomes" id="UP001626593"/>
    </source>
</evidence>
<name>A0ABZ1AFL2_AROEV</name>
<evidence type="ECO:0000256" key="1">
    <source>
        <dbReference type="ARBA" id="ARBA00022679"/>
    </source>
</evidence>
<dbReference type="RefSeq" id="WP_339379997.1">
    <property type="nucleotide sequence ID" value="NZ_CAWPLS010000077.1"/>
</dbReference>
<keyword evidence="5" id="KW-1185">Reference proteome</keyword>
<dbReference type="SUPFAM" id="SSF55729">
    <property type="entry name" value="Acyl-CoA N-acyltransferases (Nat)"/>
    <property type="match status" value="1"/>
</dbReference>
<protein>
    <submittedName>
        <fullName evidence="4">GNAT family N-acetyltransferase</fullName>
    </submittedName>
</protein>
<dbReference type="EMBL" id="CP141259">
    <property type="protein sequence ID" value="WRL44079.1"/>
    <property type="molecule type" value="Genomic_DNA"/>
</dbReference>
<organism evidence="4 5">
    <name type="scientific">Aromatoleum evansii</name>
    <name type="common">Azoarcus evansii</name>
    <dbReference type="NCBI Taxonomy" id="59406"/>
    <lineage>
        <taxon>Bacteria</taxon>
        <taxon>Pseudomonadati</taxon>
        <taxon>Pseudomonadota</taxon>
        <taxon>Betaproteobacteria</taxon>
        <taxon>Rhodocyclales</taxon>
        <taxon>Rhodocyclaceae</taxon>
        <taxon>Aromatoleum</taxon>
    </lineage>
</organism>
<dbReference type="PANTHER" id="PTHR43877:SF2">
    <property type="entry name" value="AMINOALKYLPHOSPHONATE N-ACETYLTRANSFERASE-RELATED"/>
    <property type="match status" value="1"/>
</dbReference>
<evidence type="ECO:0000259" key="3">
    <source>
        <dbReference type="PROSITE" id="PS51186"/>
    </source>
</evidence>
<keyword evidence="1" id="KW-0808">Transferase</keyword>
<proteinExistence type="predicted"/>
<dbReference type="PANTHER" id="PTHR43877">
    <property type="entry name" value="AMINOALKYLPHOSPHONATE N-ACETYLTRANSFERASE-RELATED-RELATED"/>
    <property type="match status" value="1"/>
</dbReference>
<dbReference type="PROSITE" id="PS51186">
    <property type="entry name" value="GNAT"/>
    <property type="match status" value="1"/>
</dbReference>
<sequence>MPIEVIRADYHNPVHAHAITELLDAYARDPMGGGEALPAEVKERVVGALARQPHAFSLIALADGVAVGLANCFETLSTFAARPLINIHDFVVLAECRGRGVSQLLLAAVEAAARERGCCKITLEVLSGNDAARAAYAKFGFSDYTLDASVGTALFWQKPIENPPPGAA</sequence>
<keyword evidence="2" id="KW-0012">Acyltransferase</keyword>
<accession>A0ABZ1AFL2</accession>
<evidence type="ECO:0000313" key="4">
    <source>
        <dbReference type="EMBL" id="WRL44079.1"/>
    </source>
</evidence>
<dbReference type="InterPro" id="IPR050832">
    <property type="entry name" value="Bact_Acetyltransf"/>
</dbReference>
<dbReference type="Proteomes" id="UP001626593">
    <property type="component" value="Chromosome"/>
</dbReference>
<evidence type="ECO:0000256" key="2">
    <source>
        <dbReference type="ARBA" id="ARBA00023315"/>
    </source>
</evidence>
<dbReference type="Gene3D" id="3.40.630.30">
    <property type="match status" value="1"/>
</dbReference>
<dbReference type="InterPro" id="IPR016181">
    <property type="entry name" value="Acyl_CoA_acyltransferase"/>
</dbReference>
<reference evidence="4 5" key="1">
    <citation type="submission" date="2023-12" db="EMBL/GenBank/DDBJ databases">
        <title>A. evansii MAY27, complete genome.</title>
        <authorList>
            <person name="Wang Y."/>
        </authorList>
    </citation>
    <scope>NUCLEOTIDE SEQUENCE [LARGE SCALE GENOMIC DNA]</scope>
    <source>
        <strain evidence="4 5">MAY27</strain>
    </source>
</reference>
<dbReference type="Pfam" id="PF00583">
    <property type="entry name" value="Acetyltransf_1"/>
    <property type="match status" value="1"/>
</dbReference>